<protein>
    <recommendedName>
        <fullName evidence="4">Secreted protein</fullName>
    </recommendedName>
</protein>
<sequence>MPSRLRKIVYFLFALTVSAVMVGTTSTATAAPAAARAAFSATSVELSTANGKVTAAAILCEVGYGNDVTIYGGYLNVTWAIACRDTATGQLTPLARDITMTIGIRKGGKVILPISAACVTPGAYATCSHRVPYDGFTGQVDSAMVARVTWTDNYPPISGGFVSPGSIIG</sequence>
<feature type="signal peptide" evidence="1">
    <location>
        <begin position="1"/>
        <end position="30"/>
    </location>
</feature>
<dbReference type="PATRIC" id="fig|1156913.3.peg.4723"/>
<name>R4T9M8_9PSEU</name>
<dbReference type="Proteomes" id="UP000013968">
    <property type="component" value="Chromosome"/>
</dbReference>
<keyword evidence="3" id="KW-1185">Reference proteome</keyword>
<proteinExistence type="predicted"/>
<keyword evidence="1" id="KW-0732">Signal</keyword>
<dbReference type="RefSeq" id="WP_016334981.1">
    <property type="nucleotide sequence ID" value="NC_021252.1"/>
</dbReference>
<reference evidence="2 3" key="1">
    <citation type="journal article" date="2013" name="BMC Genomics">
        <title>ContigScape: a Cytoscape plugin facilitating microbial genome gap closing.</title>
        <authorList>
            <person name="Tang B."/>
            <person name="Wang Q."/>
            <person name="Yang M."/>
            <person name="Xie F."/>
            <person name="Zhu Y."/>
            <person name="Zhuo Y."/>
            <person name="Wang S."/>
            <person name="Gao H."/>
            <person name="Ding X."/>
            <person name="Zhang L."/>
            <person name="Zhao G."/>
            <person name="Zheng H."/>
        </authorList>
    </citation>
    <scope>NUCLEOTIDE SEQUENCE [LARGE SCALE GENOMIC DNA]</scope>
    <source>
        <strain evidence="2 3">HCCB10007</strain>
    </source>
</reference>
<dbReference type="EMBL" id="CP003410">
    <property type="protein sequence ID" value="AGM07233.1"/>
    <property type="molecule type" value="Genomic_DNA"/>
</dbReference>
<evidence type="ECO:0000313" key="3">
    <source>
        <dbReference type="Proteomes" id="UP000013968"/>
    </source>
</evidence>
<dbReference type="HOGENOM" id="CLU_1575232_0_0_11"/>
<evidence type="ECO:0008006" key="4">
    <source>
        <dbReference type="Google" id="ProtNLM"/>
    </source>
</evidence>
<evidence type="ECO:0000256" key="1">
    <source>
        <dbReference type="SAM" id="SignalP"/>
    </source>
</evidence>
<organism evidence="2 3">
    <name type="scientific">Amycolatopsis keratiniphila</name>
    <dbReference type="NCBI Taxonomy" id="129921"/>
    <lineage>
        <taxon>Bacteria</taxon>
        <taxon>Bacillati</taxon>
        <taxon>Actinomycetota</taxon>
        <taxon>Actinomycetes</taxon>
        <taxon>Pseudonocardiales</taxon>
        <taxon>Pseudonocardiaceae</taxon>
        <taxon>Amycolatopsis</taxon>
        <taxon>Amycolatopsis japonica group</taxon>
    </lineage>
</organism>
<feature type="chain" id="PRO_5004371112" description="Secreted protein" evidence="1">
    <location>
        <begin position="31"/>
        <end position="169"/>
    </location>
</feature>
<evidence type="ECO:0000313" key="2">
    <source>
        <dbReference type="EMBL" id="AGM07233.1"/>
    </source>
</evidence>
<gene>
    <name evidence="2" type="ORF">AORI_4649</name>
</gene>
<accession>R4T9M8</accession>
<dbReference type="KEGG" id="aoi:AORI_4649"/>
<dbReference type="AlphaFoldDB" id="R4T9M8"/>